<organism evidence="17 18">
    <name type="scientific">Catenovulum agarivorans DS-2</name>
    <dbReference type="NCBI Taxonomy" id="1328313"/>
    <lineage>
        <taxon>Bacteria</taxon>
        <taxon>Pseudomonadati</taxon>
        <taxon>Pseudomonadota</taxon>
        <taxon>Gammaproteobacteria</taxon>
        <taxon>Alteromonadales</taxon>
        <taxon>Alteromonadaceae</taxon>
        <taxon>Catenovulum</taxon>
    </lineage>
</organism>
<dbReference type="InterPro" id="IPR036097">
    <property type="entry name" value="HisK_dim/P_sf"/>
</dbReference>
<evidence type="ECO:0000256" key="3">
    <source>
        <dbReference type="ARBA" id="ARBA00022553"/>
    </source>
</evidence>
<feature type="transmembrane region" description="Helical" evidence="12">
    <location>
        <begin position="226"/>
        <end position="248"/>
    </location>
</feature>
<evidence type="ECO:0000259" key="14">
    <source>
        <dbReference type="PROSITE" id="PS50110"/>
    </source>
</evidence>
<dbReference type="GO" id="GO:0000155">
    <property type="term" value="F:phosphorelay sensor kinase activity"/>
    <property type="evidence" value="ECO:0007669"/>
    <property type="project" value="InterPro"/>
</dbReference>
<protein>
    <recommendedName>
        <fullName evidence="10">Sensory/regulatory protein RpfC</fullName>
        <ecNumber evidence="2">2.7.13.3</ecNumber>
    </recommendedName>
</protein>
<dbReference type="InterPro" id="IPR003661">
    <property type="entry name" value="HisK_dim/P_dom"/>
</dbReference>
<gene>
    <name evidence="17" type="ORF">DS2_15019</name>
</gene>
<dbReference type="Pfam" id="PF02518">
    <property type="entry name" value="HATPase_c"/>
    <property type="match status" value="1"/>
</dbReference>
<dbReference type="InterPro" id="IPR001610">
    <property type="entry name" value="PAC"/>
</dbReference>
<dbReference type="PROSITE" id="PS50110">
    <property type="entry name" value="RESPONSE_REGULATORY"/>
    <property type="match status" value="1"/>
</dbReference>
<evidence type="ECO:0000256" key="2">
    <source>
        <dbReference type="ARBA" id="ARBA00012438"/>
    </source>
</evidence>
<dbReference type="SUPFAM" id="SSF55874">
    <property type="entry name" value="ATPase domain of HSP90 chaperone/DNA topoisomerase II/histidine kinase"/>
    <property type="match status" value="1"/>
</dbReference>
<dbReference type="EMBL" id="ARZY01000033">
    <property type="protein sequence ID" value="EWH08931.1"/>
    <property type="molecule type" value="Genomic_DNA"/>
</dbReference>
<keyword evidence="18" id="KW-1185">Reference proteome</keyword>
<dbReference type="Gene3D" id="1.10.287.130">
    <property type="match status" value="1"/>
</dbReference>
<dbReference type="EC" id="2.7.13.3" evidence="2"/>
<feature type="domain" description="PAC" evidence="16">
    <location>
        <begin position="500"/>
        <end position="554"/>
    </location>
</feature>
<keyword evidence="12" id="KW-0812">Transmembrane</keyword>
<dbReference type="PRINTS" id="PR00344">
    <property type="entry name" value="BCTRLSENSOR"/>
</dbReference>
<feature type="modified residue" description="4-aspartylphosphate" evidence="11">
    <location>
        <position position="1010"/>
    </location>
</feature>
<dbReference type="FunFam" id="3.30.565.10:FF:000010">
    <property type="entry name" value="Sensor histidine kinase RcsC"/>
    <property type="match status" value="1"/>
</dbReference>
<evidence type="ECO:0000256" key="9">
    <source>
        <dbReference type="ARBA" id="ARBA00064003"/>
    </source>
</evidence>
<dbReference type="PANTHER" id="PTHR45339">
    <property type="entry name" value="HYBRID SIGNAL TRANSDUCTION HISTIDINE KINASE J"/>
    <property type="match status" value="1"/>
</dbReference>
<keyword evidence="4" id="KW-0808">Transferase</keyword>
<dbReference type="AlphaFoldDB" id="W7QA93"/>
<dbReference type="InterPro" id="IPR005467">
    <property type="entry name" value="His_kinase_dom"/>
</dbReference>
<dbReference type="Pfam" id="PF00072">
    <property type="entry name" value="Response_reg"/>
    <property type="match status" value="1"/>
</dbReference>
<keyword evidence="12" id="KW-0472">Membrane</keyword>
<evidence type="ECO:0000256" key="7">
    <source>
        <dbReference type="ARBA" id="ARBA00022840"/>
    </source>
</evidence>
<feature type="domain" description="Histidine kinase" evidence="13">
    <location>
        <begin position="579"/>
        <end position="801"/>
    </location>
</feature>
<dbReference type="STRING" id="1328313.DS2_15019"/>
<keyword evidence="7" id="KW-0067">ATP-binding</keyword>
<evidence type="ECO:0000256" key="11">
    <source>
        <dbReference type="PROSITE-ProRule" id="PRU00169"/>
    </source>
</evidence>
<dbReference type="InterPro" id="IPR003594">
    <property type="entry name" value="HATPase_dom"/>
</dbReference>
<evidence type="ECO:0000259" key="15">
    <source>
        <dbReference type="PROSITE" id="PS50112"/>
    </source>
</evidence>
<dbReference type="InterPro" id="IPR001789">
    <property type="entry name" value="Sig_transdc_resp-reg_receiver"/>
</dbReference>
<keyword evidence="5" id="KW-0547">Nucleotide-binding</keyword>
<dbReference type="CDD" id="cd17546">
    <property type="entry name" value="REC_hyHK_CKI1_RcsC-like"/>
    <property type="match status" value="1"/>
</dbReference>
<evidence type="ECO:0000313" key="17">
    <source>
        <dbReference type="EMBL" id="EWH08931.1"/>
    </source>
</evidence>
<dbReference type="Proteomes" id="UP000019276">
    <property type="component" value="Unassembled WGS sequence"/>
</dbReference>
<dbReference type="PROSITE" id="PS50112">
    <property type="entry name" value="PAS"/>
    <property type="match status" value="1"/>
</dbReference>
<keyword evidence="3 11" id="KW-0597">Phosphoprotein</keyword>
<proteinExistence type="predicted"/>
<evidence type="ECO:0000259" key="13">
    <source>
        <dbReference type="PROSITE" id="PS50109"/>
    </source>
</evidence>
<evidence type="ECO:0000256" key="10">
    <source>
        <dbReference type="ARBA" id="ARBA00068150"/>
    </source>
</evidence>
<name>W7QA93_9ALTE</name>
<evidence type="ECO:0000256" key="4">
    <source>
        <dbReference type="ARBA" id="ARBA00022679"/>
    </source>
</evidence>
<dbReference type="CDD" id="cd16922">
    <property type="entry name" value="HATPase_EvgS-ArcB-TorS-like"/>
    <property type="match status" value="1"/>
</dbReference>
<dbReference type="InterPro" id="IPR000014">
    <property type="entry name" value="PAS"/>
</dbReference>
<dbReference type="SMART" id="SM00086">
    <property type="entry name" value="PAC"/>
    <property type="match status" value="2"/>
</dbReference>
<dbReference type="NCBIfam" id="TIGR00229">
    <property type="entry name" value="sensory_box"/>
    <property type="match status" value="1"/>
</dbReference>
<dbReference type="eggNOG" id="COG5002">
    <property type="taxonomic scope" value="Bacteria"/>
</dbReference>
<dbReference type="SMART" id="SM00387">
    <property type="entry name" value="HATPase_c"/>
    <property type="match status" value="1"/>
</dbReference>
<dbReference type="Gene3D" id="3.40.50.2300">
    <property type="match status" value="1"/>
</dbReference>
<dbReference type="SUPFAM" id="SSF52172">
    <property type="entry name" value="CheY-like"/>
    <property type="match status" value="1"/>
</dbReference>
<evidence type="ECO:0000256" key="6">
    <source>
        <dbReference type="ARBA" id="ARBA00022777"/>
    </source>
</evidence>
<keyword evidence="12" id="KW-1133">Transmembrane helix</keyword>
<dbReference type="InterPro" id="IPR011006">
    <property type="entry name" value="CheY-like_superfamily"/>
</dbReference>
<dbReference type="Gene3D" id="3.30.565.10">
    <property type="entry name" value="Histidine kinase-like ATPase, C-terminal domain"/>
    <property type="match status" value="1"/>
</dbReference>
<evidence type="ECO:0000313" key="18">
    <source>
        <dbReference type="Proteomes" id="UP000019276"/>
    </source>
</evidence>
<dbReference type="SUPFAM" id="SSF47384">
    <property type="entry name" value="Homodimeric domain of signal transducing histidine kinase"/>
    <property type="match status" value="1"/>
</dbReference>
<comment type="catalytic activity">
    <reaction evidence="1">
        <text>ATP + protein L-histidine = ADP + protein N-phospho-L-histidine.</text>
        <dbReference type="EC" id="2.7.13.3"/>
    </reaction>
</comment>
<dbReference type="PROSITE" id="PS50113">
    <property type="entry name" value="PAC"/>
    <property type="match status" value="1"/>
</dbReference>
<dbReference type="SUPFAM" id="SSF55785">
    <property type="entry name" value="PYP-like sensor domain (PAS domain)"/>
    <property type="match status" value="1"/>
</dbReference>
<dbReference type="InterPro" id="IPR004358">
    <property type="entry name" value="Sig_transdc_His_kin-like_C"/>
</dbReference>
<dbReference type="SMART" id="SM00091">
    <property type="entry name" value="PAS"/>
    <property type="match status" value="1"/>
</dbReference>
<comment type="caution">
    <text evidence="17">The sequence shown here is derived from an EMBL/GenBank/DDBJ whole genome shotgun (WGS) entry which is preliminary data.</text>
</comment>
<sequence length="1091" mass="122906">MLVVVSFLVVVYAQRLVEHEIQDHQQEIAEQFSHILTKTTNTLKAEVENLAQNDLIINSLIDVEGRRQYIELLFNSFVFAGIQNSQLSLLDFEGQIITNNQATRPLLNRAQWFDKVLQNGKTYQQLTSQGWIFVAPIRYGQLPEGAIYAHIPLQQVQPLLEINLLKTEIVYTDQQNNILFKSASIPQSNNQFKLAQLEEYKYLLQPFDDLSTIYILQKTEYAYQQVIMFIIVLIVALVGLVIATTYSISLAANFASQTLHQFVNAIEGHDRKNTPSTNLHQGPQLYEMTQLRNQFDGLLEELFATNVSKEQFQSVINSIAESLAVFDLNGRCLLHNNTFDEFKNKVLDNGIPTINIIEKEHRAAVFNLESDQYEFESLYHLPDEYNNYQQTFIHWHRTRYLTSDGQLAGIVLVGIDITLQKSIDRELRIRDRAIETAPSGIIIVDASIVHQPIIYVNPAFEHITGYGKNEVLGKNCKFLQGEKSDKRIIQQISQAIRSEQAISTTIINYTKQGKEFYNQLSITPVFDSHNKLTHFLGIQNDVTNQILAENKLKTAVKQREQALEKAQESARLKSAFLASMSHEIRTPMNGVLGMLNILQSTDLSSRQQHYAKLAQHSANSLLVLINDILDFSKIEAGKIDIETVPTNIQELIENVAQTYSIKAFEKGLALLVDTTELEQIQILTDPTRFRQILTNLVGNAIKFTEQGSVTISANSQLLPTTQQIRLQVNVQDTGIGIDSNKFDSLFSAFTQVDTSTTRKFGGTGLGLAISKQLANLLHGDIAVTSEYNKGSTFSINIDCGPVPVAQNFPLEAKQSLQQSVILIGEENAYKHYLEKQLRPLVRVTHNLHTTVELATAKFEDVEAIVFTDLMTAAISAANLESEIDQYAKQCACLVIHPVNYSNEELKELIAPNIKLLSYPITTLELIHTFTNLSTHHAQNKHALSTTDTQLNIKFNRVLLVEDNEINQLVAQTLLAPYTEQLDTANDGLEALDILVASAQSGMRYDLILMDCQMPHLDGYQTTQRVRQGDCGEHNKNIPIIAMTANAMKGDKEKCLAAGMDDYLVKPINKQLLEQTLKHWYQSANLLEKSTN</sequence>
<dbReference type="PANTHER" id="PTHR45339:SF1">
    <property type="entry name" value="HYBRID SIGNAL TRANSDUCTION HISTIDINE KINASE J"/>
    <property type="match status" value="1"/>
</dbReference>
<dbReference type="InterPro" id="IPR035965">
    <property type="entry name" value="PAS-like_dom_sf"/>
</dbReference>
<dbReference type="GO" id="GO:0005524">
    <property type="term" value="F:ATP binding"/>
    <property type="evidence" value="ECO:0007669"/>
    <property type="project" value="UniProtKB-KW"/>
</dbReference>
<dbReference type="InterPro" id="IPR000700">
    <property type="entry name" value="PAS-assoc_C"/>
</dbReference>
<keyword evidence="8" id="KW-0902">Two-component regulatory system</keyword>
<dbReference type="CDD" id="cd00130">
    <property type="entry name" value="PAS"/>
    <property type="match status" value="1"/>
</dbReference>
<feature type="domain" description="PAS" evidence="15">
    <location>
        <begin position="432"/>
        <end position="499"/>
    </location>
</feature>
<dbReference type="OrthoDB" id="9810730at2"/>
<dbReference type="PROSITE" id="PS50109">
    <property type="entry name" value="HIS_KIN"/>
    <property type="match status" value="1"/>
</dbReference>
<feature type="domain" description="Response regulatory" evidence="14">
    <location>
        <begin position="956"/>
        <end position="1080"/>
    </location>
</feature>
<evidence type="ECO:0000256" key="8">
    <source>
        <dbReference type="ARBA" id="ARBA00023012"/>
    </source>
</evidence>
<dbReference type="Pfam" id="PF13426">
    <property type="entry name" value="PAS_9"/>
    <property type="match status" value="1"/>
</dbReference>
<reference evidence="17 18" key="1">
    <citation type="journal article" date="2014" name="Genome Announc.">
        <title>Draft Genome Sequence of the Agar-Degrading Bacterium Catenovulum sp. Strain DS-2, Isolated from Intestines of Haliotis diversicolor.</title>
        <authorList>
            <person name="Shan D."/>
            <person name="Li X."/>
            <person name="Gu Z."/>
            <person name="Wei G."/>
            <person name="Gao Z."/>
            <person name="Shao Z."/>
        </authorList>
    </citation>
    <scope>NUCLEOTIDE SEQUENCE [LARGE SCALE GENOMIC DNA]</scope>
    <source>
        <strain evidence="17 18">DS-2</strain>
    </source>
</reference>
<accession>W7QA93</accession>
<evidence type="ECO:0000259" key="16">
    <source>
        <dbReference type="PROSITE" id="PS50113"/>
    </source>
</evidence>
<evidence type="ECO:0000256" key="12">
    <source>
        <dbReference type="SAM" id="Phobius"/>
    </source>
</evidence>
<dbReference type="InterPro" id="IPR036890">
    <property type="entry name" value="HATPase_C_sf"/>
</dbReference>
<evidence type="ECO:0000256" key="5">
    <source>
        <dbReference type="ARBA" id="ARBA00022741"/>
    </source>
</evidence>
<keyword evidence="6 17" id="KW-0418">Kinase</keyword>
<comment type="subunit">
    <text evidence="9">At low DSF concentrations, interacts with RpfF.</text>
</comment>
<dbReference type="RefSeq" id="WP_051479922.1">
    <property type="nucleotide sequence ID" value="NZ_ARZY01000033.1"/>
</dbReference>
<dbReference type="FunFam" id="1.10.287.130:FF:000002">
    <property type="entry name" value="Two-component osmosensing histidine kinase"/>
    <property type="match status" value="1"/>
</dbReference>
<dbReference type="SMART" id="SM00388">
    <property type="entry name" value="HisKA"/>
    <property type="match status" value="1"/>
</dbReference>
<dbReference type="Gene3D" id="3.30.450.20">
    <property type="entry name" value="PAS domain"/>
    <property type="match status" value="2"/>
</dbReference>
<dbReference type="CDD" id="cd00082">
    <property type="entry name" value="HisKA"/>
    <property type="match status" value="1"/>
</dbReference>
<dbReference type="Pfam" id="PF00512">
    <property type="entry name" value="HisKA"/>
    <property type="match status" value="1"/>
</dbReference>
<dbReference type="SMART" id="SM00448">
    <property type="entry name" value="REC"/>
    <property type="match status" value="1"/>
</dbReference>
<evidence type="ECO:0000256" key="1">
    <source>
        <dbReference type="ARBA" id="ARBA00000085"/>
    </source>
</evidence>